<dbReference type="SMART" id="SM00342">
    <property type="entry name" value="HTH_ARAC"/>
    <property type="match status" value="1"/>
</dbReference>
<dbReference type="PANTHER" id="PTHR43280:SF2">
    <property type="entry name" value="HTH-TYPE TRANSCRIPTIONAL REGULATOR EXSA"/>
    <property type="match status" value="1"/>
</dbReference>
<dbReference type="GO" id="GO:0003700">
    <property type="term" value="F:DNA-binding transcription factor activity"/>
    <property type="evidence" value="ECO:0007669"/>
    <property type="project" value="InterPro"/>
</dbReference>
<dbReference type="Gene3D" id="2.60.120.10">
    <property type="entry name" value="Jelly Rolls"/>
    <property type="match status" value="1"/>
</dbReference>
<dbReference type="InterPro" id="IPR014710">
    <property type="entry name" value="RmlC-like_jellyroll"/>
</dbReference>
<keyword evidence="2" id="KW-0238">DNA-binding</keyword>
<dbReference type="EMBL" id="NUEQ01000025">
    <property type="protein sequence ID" value="PEJ32388.1"/>
    <property type="molecule type" value="Genomic_DNA"/>
</dbReference>
<gene>
    <name evidence="5" type="ORF">CN689_14790</name>
</gene>
<dbReference type="PANTHER" id="PTHR43280">
    <property type="entry name" value="ARAC-FAMILY TRANSCRIPTIONAL REGULATOR"/>
    <property type="match status" value="1"/>
</dbReference>
<evidence type="ECO:0000256" key="3">
    <source>
        <dbReference type="ARBA" id="ARBA00023163"/>
    </source>
</evidence>
<dbReference type="InterPro" id="IPR003313">
    <property type="entry name" value="AraC-bd"/>
</dbReference>
<dbReference type="InterPro" id="IPR018060">
    <property type="entry name" value="HTH_AraC"/>
</dbReference>
<dbReference type="InterPro" id="IPR037923">
    <property type="entry name" value="HTH-like"/>
</dbReference>
<keyword evidence="1" id="KW-0805">Transcription regulation</keyword>
<evidence type="ECO:0000256" key="1">
    <source>
        <dbReference type="ARBA" id="ARBA00023015"/>
    </source>
</evidence>
<organism evidence="5 6">
    <name type="scientific">Peribacillus butanolivorans</name>
    <dbReference type="NCBI Taxonomy" id="421767"/>
    <lineage>
        <taxon>Bacteria</taxon>
        <taxon>Bacillati</taxon>
        <taxon>Bacillota</taxon>
        <taxon>Bacilli</taxon>
        <taxon>Bacillales</taxon>
        <taxon>Bacillaceae</taxon>
        <taxon>Peribacillus</taxon>
    </lineage>
</organism>
<evidence type="ECO:0000313" key="5">
    <source>
        <dbReference type="EMBL" id="PEJ32388.1"/>
    </source>
</evidence>
<feature type="domain" description="HTH araC/xylS-type" evidence="4">
    <location>
        <begin position="190"/>
        <end position="288"/>
    </location>
</feature>
<proteinExistence type="predicted"/>
<dbReference type="Gene3D" id="1.10.10.60">
    <property type="entry name" value="Homeodomain-like"/>
    <property type="match status" value="2"/>
</dbReference>
<dbReference type="AlphaFoldDB" id="A0AAX0S374"/>
<protein>
    <recommendedName>
        <fullName evidence="4">HTH araC/xylS-type domain-containing protein</fullName>
    </recommendedName>
</protein>
<sequence length="292" mass="34034">MSEMKKYQKVSNHDLLFPLSFVYQDTKSPQKELSDHMHDYYEIVYVYSGNGTFFVGDVFYDMQQGDVFLIPNNTIHRAMPNKDDPVTSTIIFFSPTLIYKDIVDDSFSYLNLFDLTKKSKNYKISLPPKKQIKMEEQLLHIYQETSENALGARHATLLIVHQIMLDLCRIRINNEQDMLETNTYSSIWIKDILAYINDHLSEPLTLTILANKSLVSPSHFSRVFKETTGIGLIVYLNTKRVIKAKELLLETNHTVSHIAEMCGFESMPHFHRIFKKYNDRTPANFRKAHHKS</sequence>
<evidence type="ECO:0000259" key="4">
    <source>
        <dbReference type="PROSITE" id="PS01124"/>
    </source>
</evidence>
<accession>A0AAX0S374</accession>
<evidence type="ECO:0000313" key="6">
    <source>
        <dbReference type="Proteomes" id="UP000220106"/>
    </source>
</evidence>
<dbReference type="InterPro" id="IPR009057">
    <property type="entry name" value="Homeodomain-like_sf"/>
</dbReference>
<name>A0AAX0S374_9BACI</name>
<dbReference type="SUPFAM" id="SSF46689">
    <property type="entry name" value="Homeodomain-like"/>
    <property type="match status" value="2"/>
</dbReference>
<evidence type="ECO:0000256" key="2">
    <source>
        <dbReference type="ARBA" id="ARBA00023125"/>
    </source>
</evidence>
<keyword evidence="3" id="KW-0804">Transcription</keyword>
<dbReference type="Pfam" id="PF12833">
    <property type="entry name" value="HTH_18"/>
    <property type="match status" value="1"/>
</dbReference>
<dbReference type="PROSITE" id="PS01124">
    <property type="entry name" value="HTH_ARAC_FAMILY_2"/>
    <property type="match status" value="1"/>
</dbReference>
<reference evidence="5 6" key="1">
    <citation type="submission" date="2017-09" db="EMBL/GenBank/DDBJ databases">
        <title>Large-scale bioinformatics analysis of Bacillus genomes uncovers conserved roles of natural products in bacterial physiology.</title>
        <authorList>
            <consortium name="Agbiome Team Llc"/>
            <person name="Bleich R.M."/>
            <person name="Kirk G.J."/>
            <person name="Santa Maria K.C."/>
            <person name="Allen S.E."/>
            <person name="Farag S."/>
            <person name="Shank E.A."/>
            <person name="Bowers A."/>
        </authorList>
    </citation>
    <scope>NUCLEOTIDE SEQUENCE [LARGE SCALE GENOMIC DNA]</scope>
    <source>
        <strain evidence="5 6">AFS003229</strain>
    </source>
</reference>
<dbReference type="Proteomes" id="UP000220106">
    <property type="component" value="Unassembled WGS sequence"/>
</dbReference>
<comment type="caution">
    <text evidence="5">The sequence shown here is derived from an EMBL/GenBank/DDBJ whole genome shotgun (WGS) entry which is preliminary data.</text>
</comment>
<dbReference type="Pfam" id="PF02311">
    <property type="entry name" value="AraC_binding"/>
    <property type="match status" value="1"/>
</dbReference>
<dbReference type="GO" id="GO:0043565">
    <property type="term" value="F:sequence-specific DNA binding"/>
    <property type="evidence" value="ECO:0007669"/>
    <property type="project" value="InterPro"/>
</dbReference>
<dbReference type="SUPFAM" id="SSF51215">
    <property type="entry name" value="Regulatory protein AraC"/>
    <property type="match status" value="1"/>
</dbReference>